<dbReference type="GO" id="GO:0003677">
    <property type="term" value="F:DNA binding"/>
    <property type="evidence" value="ECO:0007669"/>
    <property type="project" value="UniProtKB-KW"/>
</dbReference>
<dbReference type="RefSeq" id="WP_074978358.1">
    <property type="nucleotide sequence ID" value="NZ_FPAG01000005.1"/>
</dbReference>
<dbReference type="InterPro" id="IPR010982">
    <property type="entry name" value="Lambda_DNA-bd_dom_sf"/>
</dbReference>
<dbReference type="PROSITE" id="PS50943">
    <property type="entry name" value="HTH_CROC1"/>
    <property type="match status" value="1"/>
</dbReference>
<evidence type="ECO:0000313" key="3">
    <source>
        <dbReference type="Proteomes" id="UP000183209"/>
    </source>
</evidence>
<feature type="domain" description="HTH cro/C1-type" evidence="1">
    <location>
        <begin position="20"/>
        <end position="74"/>
    </location>
</feature>
<name>A0A1I6T3L4_9FLAO</name>
<dbReference type="Proteomes" id="UP000183209">
    <property type="component" value="Unassembled WGS sequence"/>
</dbReference>
<dbReference type="EMBL" id="FPAG01000005">
    <property type="protein sequence ID" value="SFS83842.1"/>
    <property type="molecule type" value="Genomic_DNA"/>
</dbReference>
<organism evidence="2 3">
    <name type="scientific">Zhouia amylolytica</name>
    <dbReference type="NCBI Taxonomy" id="376730"/>
    <lineage>
        <taxon>Bacteria</taxon>
        <taxon>Pseudomonadati</taxon>
        <taxon>Bacteroidota</taxon>
        <taxon>Flavobacteriia</taxon>
        <taxon>Flavobacteriales</taxon>
        <taxon>Flavobacteriaceae</taxon>
        <taxon>Zhouia</taxon>
    </lineage>
</organism>
<dbReference type="Pfam" id="PF01381">
    <property type="entry name" value="HTH_3"/>
    <property type="match status" value="1"/>
</dbReference>
<dbReference type="AlphaFoldDB" id="A0A1I6T3L4"/>
<keyword evidence="2" id="KW-0238">DNA-binding</keyword>
<dbReference type="OrthoDB" id="1364854at2"/>
<reference evidence="2 3" key="1">
    <citation type="submission" date="2016-10" db="EMBL/GenBank/DDBJ databases">
        <authorList>
            <person name="de Groot N.N."/>
        </authorList>
    </citation>
    <scope>NUCLEOTIDE SEQUENCE [LARGE SCALE GENOMIC DNA]</scope>
    <source>
        <strain evidence="2 3">CGMCC 1.6114</strain>
    </source>
</reference>
<dbReference type="SMART" id="SM00530">
    <property type="entry name" value="HTH_XRE"/>
    <property type="match status" value="1"/>
</dbReference>
<evidence type="ECO:0000259" key="1">
    <source>
        <dbReference type="PROSITE" id="PS50943"/>
    </source>
</evidence>
<protein>
    <submittedName>
        <fullName evidence="2">DNA-binding transcriptional regulator, XRE-family HTH domain</fullName>
    </submittedName>
</protein>
<dbReference type="SUPFAM" id="SSF47413">
    <property type="entry name" value="lambda repressor-like DNA-binding domains"/>
    <property type="match status" value="1"/>
</dbReference>
<dbReference type="Gene3D" id="1.10.260.40">
    <property type="entry name" value="lambda repressor-like DNA-binding domains"/>
    <property type="match status" value="1"/>
</dbReference>
<proteinExistence type="predicted"/>
<accession>A0A1I6T3L4</accession>
<sequence length="124" mass="14189">MVKYSEEEIELLGIQIGCVIKLARLTKGLSQEELSLLVGSNSTNIGRIERAEHTSGWDKLLMICQQLNIDHSKLFLLKNEKSLLDIVDQSLSLEKKLNQDKKDYYTFLKKSISNKFKSLSNKTK</sequence>
<evidence type="ECO:0000313" key="2">
    <source>
        <dbReference type="EMBL" id="SFS83842.1"/>
    </source>
</evidence>
<dbReference type="InterPro" id="IPR001387">
    <property type="entry name" value="Cro/C1-type_HTH"/>
</dbReference>
<gene>
    <name evidence="2" type="ORF">SAMN04487906_1831</name>
</gene>
<dbReference type="CDD" id="cd00093">
    <property type="entry name" value="HTH_XRE"/>
    <property type="match status" value="1"/>
</dbReference>